<evidence type="ECO:0000256" key="4">
    <source>
        <dbReference type="ARBA" id="ARBA00023140"/>
    </source>
</evidence>
<dbReference type="Gene3D" id="3.40.50.12780">
    <property type="entry name" value="N-terminal domain of ligase-like"/>
    <property type="match status" value="1"/>
</dbReference>
<dbReference type="InterPro" id="IPR042099">
    <property type="entry name" value="ANL_N_sf"/>
</dbReference>
<dbReference type="PANTHER" id="PTHR24096">
    <property type="entry name" value="LONG-CHAIN-FATTY-ACID--COA LIGASE"/>
    <property type="match status" value="1"/>
</dbReference>
<keyword evidence="4" id="KW-0576">Peroxisome</keyword>
<evidence type="ECO:0000313" key="8">
    <source>
        <dbReference type="Proteomes" id="UP000663880"/>
    </source>
</evidence>
<dbReference type="Pfam" id="PF00501">
    <property type="entry name" value="AMP-binding"/>
    <property type="match status" value="1"/>
</dbReference>
<feature type="domain" description="AMP-binding enzyme C-terminal" evidence="6">
    <location>
        <begin position="431"/>
        <end position="507"/>
    </location>
</feature>
<keyword evidence="3" id="KW-0436">Ligase</keyword>
<evidence type="ECO:0000256" key="3">
    <source>
        <dbReference type="ARBA" id="ARBA00022598"/>
    </source>
</evidence>
<proteinExistence type="inferred from homology"/>
<dbReference type="Proteomes" id="UP000663880">
    <property type="component" value="Unassembled WGS sequence"/>
</dbReference>
<dbReference type="PROSITE" id="PS00455">
    <property type="entry name" value="AMP_BINDING"/>
    <property type="match status" value="1"/>
</dbReference>
<accession>A0A821QRI0</accession>
<organism evidence="7 8">
    <name type="scientific">Pieris macdunnoughi</name>
    <dbReference type="NCBI Taxonomy" id="345717"/>
    <lineage>
        <taxon>Eukaryota</taxon>
        <taxon>Metazoa</taxon>
        <taxon>Ecdysozoa</taxon>
        <taxon>Arthropoda</taxon>
        <taxon>Hexapoda</taxon>
        <taxon>Insecta</taxon>
        <taxon>Pterygota</taxon>
        <taxon>Neoptera</taxon>
        <taxon>Endopterygota</taxon>
        <taxon>Lepidoptera</taxon>
        <taxon>Glossata</taxon>
        <taxon>Ditrysia</taxon>
        <taxon>Papilionoidea</taxon>
        <taxon>Pieridae</taxon>
        <taxon>Pierinae</taxon>
        <taxon>Pieris</taxon>
    </lineage>
</organism>
<dbReference type="Gene3D" id="3.30.300.30">
    <property type="match status" value="1"/>
</dbReference>
<sequence>MSLYVYGDKNVEVPTQLHFGKYLMKQLLMGGDTIAVEHADTEEKLTYKELLQHAVNLASELMKLGIGRGDIVAVGSEKRNTLIITIFAVTFTGATYTAYDLHSGKFSLKHKISVAHPNYFIFSKSFWGLYNELLSPELMTLMTFDDEPTSAHSIKSYINNDVDINSFEPGEVFGQMDIALILYSSGTTGLPKGVRLTHMNCILNSLPYKLDRDITKTIFTCGEWFHNYDIFSLYKFISAGSTIIYLSDVTSQRIVECIDKYKISMAMLVPYLIVGLCKVNNNYNWDSLRIIYNRSAPLHNKTIEQAKQRFQNVKIFQGYGMTECGELTSETWGHMGPKPGSVGMGSPGIILKISDPKTDETLGPNQRGEIRAKGPVLMNDYIGIDPATYLDKDGFLKTGDWGYYDNDNYFYIVDRIKEILNYRGDQVPPLELETILQLHPEVLEAAVVGKYDEVCGDIPTAFVVRQPNAKVTAKELIDYVAIEVPSFMQLAGGVIFISKLPRNPRGKVLRSDLRKLLNDNN</sequence>
<protein>
    <recommendedName>
        <fullName evidence="9">Luciferin 4-monooxygenase</fullName>
    </recommendedName>
</protein>
<comment type="similarity">
    <text evidence="2">Belongs to the ATP-dependent AMP-binding enzyme family.</text>
</comment>
<name>A0A821QRI0_9NEOP</name>
<dbReference type="InterPro" id="IPR045851">
    <property type="entry name" value="AMP-bd_C_sf"/>
</dbReference>
<dbReference type="InterPro" id="IPR020845">
    <property type="entry name" value="AMP-binding_CS"/>
</dbReference>
<comment type="caution">
    <text evidence="7">The sequence shown here is derived from an EMBL/GenBank/DDBJ whole genome shotgun (WGS) entry which is preliminary data.</text>
</comment>
<reference evidence="7" key="1">
    <citation type="submission" date="2021-02" db="EMBL/GenBank/DDBJ databases">
        <authorList>
            <person name="Steward A R."/>
        </authorList>
    </citation>
    <scope>NUCLEOTIDE SEQUENCE</scope>
</reference>
<dbReference type="EMBL" id="CAJOBZ010000010">
    <property type="protein sequence ID" value="CAF4829999.1"/>
    <property type="molecule type" value="Genomic_DNA"/>
</dbReference>
<dbReference type="FunFam" id="3.30.300.30:FF:000007">
    <property type="entry name" value="4-coumarate--CoA ligase 2"/>
    <property type="match status" value="1"/>
</dbReference>
<dbReference type="OrthoDB" id="10253869at2759"/>
<evidence type="ECO:0000259" key="5">
    <source>
        <dbReference type="Pfam" id="PF00501"/>
    </source>
</evidence>
<dbReference type="GO" id="GO:0016405">
    <property type="term" value="F:CoA-ligase activity"/>
    <property type="evidence" value="ECO:0007669"/>
    <property type="project" value="TreeGrafter"/>
</dbReference>
<dbReference type="Pfam" id="PF13193">
    <property type="entry name" value="AMP-binding_C"/>
    <property type="match status" value="1"/>
</dbReference>
<evidence type="ECO:0000259" key="6">
    <source>
        <dbReference type="Pfam" id="PF13193"/>
    </source>
</evidence>
<dbReference type="AlphaFoldDB" id="A0A821QRI0"/>
<dbReference type="PANTHER" id="PTHR24096:SF149">
    <property type="entry name" value="AMP-BINDING DOMAIN-CONTAINING PROTEIN-RELATED"/>
    <property type="match status" value="1"/>
</dbReference>
<dbReference type="InterPro" id="IPR000873">
    <property type="entry name" value="AMP-dep_synth/lig_dom"/>
</dbReference>
<evidence type="ECO:0008006" key="9">
    <source>
        <dbReference type="Google" id="ProtNLM"/>
    </source>
</evidence>
<evidence type="ECO:0000256" key="1">
    <source>
        <dbReference type="ARBA" id="ARBA00004275"/>
    </source>
</evidence>
<keyword evidence="8" id="KW-1185">Reference proteome</keyword>
<dbReference type="GO" id="GO:0005777">
    <property type="term" value="C:peroxisome"/>
    <property type="evidence" value="ECO:0007669"/>
    <property type="project" value="UniProtKB-SubCell"/>
</dbReference>
<comment type="subcellular location">
    <subcellularLocation>
        <location evidence="1">Peroxisome</location>
    </subcellularLocation>
</comment>
<gene>
    <name evidence="7" type="ORF">PMACD_LOCUS5199</name>
</gene>
<dbReference type="InterPro" id="IPR025110">
    <property type="entry name" value="AMP-bd_C"/>
</dbReference>
<feature type="domain" description="AMP-dependent synthetase/ligase" evidence="5">
    <location>
        <begin position="32"/>
        <end position="381"/>
    </location>
</feature>
<dbReference type="SUPFAM" id="SSF56801">
    <property type="entry name" value="Acetyl-CoA synthetase-like"/>
    <property type="match status" value="1"/>
</dbReference>
<evidence type="ECO:0000256" key="2">
    <source>
        <dbReference type="ARBA" id="ARBA00006432"/>
    </source>
</evidence>
<evidence type="ECO:0000313" key="7">
    <source>
        <dbReference type="EMBL" id="CAF4829999.1"/>
    </source>
</evidence>